<dbReference type="InterPro" id="IPR037923">
    <property type="entry name" value="HTH-like"/>
</dbReference>
<dbReference type="PROSITE" id="PS01124">
    <property type="entry name" value="HTH_ARAC_FAMILY_2"/>
    <property type="match status" value="1"/>
</dbReference>
<dbReference type="InterPro" id="IPR018060">
    <property type="entry name" value="HTH_AraC"/>
</dbReference>
<protein>
    <submittedName>
        <fullName evidence="5">AraC family transcriptional regulator</fullName>
    </submittedName>
</protein>
<dbReference type="PANTHER" id="PTHR43280:SF30">
    <property type="entry name" value="MMSAB OPERON REGULATORY PROTEIN"/>
    <property type="match status" value="1"/>
</dbReference>
<evidence type="ECO:0000256" key="3">
    <source>
        <dbReference type="ARBA" id="ARBA00023163"/>
    </source>
</evidence>
<dbReference type="PRINTS" id="PR00032">
    <property type="entry name" value="HTHARAC"/>
</dbReference>
<dbReference type="InterPro" id="IPR018062">
    <property type="entry name" value="HTH_AraC-typ_CS"/>
</dbReference>
<keyword evidence="2" id="KW-0238">DNA-binding</keyword>
<dbReference type="SUPFAM" id="SSF51215">
    <property type="entry name" value="Regulatory protein AraC"/>
    <property type="match status" value="1"/>
</dbReference>
<dbReference type="Pfam" id="PF12833">
    <property type="entry name" value="HTH_18"/>
    <property type="match status" value="1"/>
</dbReference>
<keyword evidence="3" id="KW-0804">Transcription</keyword>
<evidence type="ECO:0000313" key="5">
    <source>
        <dbReference type="EMBL" id="MEC0242860.1"/>
    </source>
</evidence>
<dbReference type="SUPFAM" id="SSF46689">
    <property type="entry name" value="Homeodomain-like"/>
    <property type="match status" value="2"/>
</dbReference>
<sequence>MLIQIMSVNFDKNIPNWRTQLEAINYNVLVLVREGKVRYEINGQEVIADSGDVLFIPRSTLRSGENWMGIPHQKHTILFTYEADFETGIPFLDERQFIQFKLFNDQYAYHRCERLYEEIRGGKSFRTMICFGIFQELIGMLARELDKPDLTPSKLKYAEIIKTHLLEHYRQHIEIEQLSKLICRSPNYTTALFREVYGHSPIRYMHQLRMLEACNLLISSDMTIASISQYLGYYDTSYFHRVFKKHTGMSPTDYMQQGAHSDMTKLLS</sequence>
<evidence type="ECO:0000259" key="4">
    <source>
        <dbReference type="PROSITE" id="PS01124"/>
    </source>
</evidence>
<organism evidence="5 6">
    <name type="scientific">Paenibacillus dokdonensis</name>
    <dbReference type="NCBI Taxonomy" id="2567944"/>
    <lineage>
        <taxon>Bacteria</taxon>
        <taxon>Bacillati</taxon>
        <taxon>Bacillota</taxon>
        <taxon>Bacilli</taxon>
        <taxon>Bacillales</taxon>
        <taxon>Paenibacillaceae</taxon>
        <taxon>Paenibacillus</taxon>
    </lineage>
</organism>
<dbReference type="PROSITE" id="PS00041">
    <property type="entry name" value="HTH_ARAC_FAMILY_1"/>
    <property type="match status" value="1"/>
</dbReference>
<keyword evidence="6" id="KW-1185">Reference proteome</keyword>
<dbReference type="SMART" id="SM00342">
    <property type="entry name" value="HTH_ARAC"/>
    <property type="match status" value="1"/>
</dbReference>
<gene>
    <name evidence="5" type="ORF">P4H66_23905</name>
</gene>
<feature type="domain" description="HTH araC/xylS-type" evidence="4">
    <location>
        <begin position="159"/>
        <end position="257"/>
    </location>
</feature>
<evidence type="ECO:0000256" key="2">
    <source>
        <dbReference type="ARBA" id="ARBA00023125"/>
    </source>
</evidence>
<dbReference type="Gene3D" id="1.10.10.60">
    <property type="entry name" value="Homeodomain-like"/>
    <property type="match status" value="2"/>
</dbReference>
<accession>A0ABU6GVX2</accession>
<dbReference type="EMBL" id="JARLKZ010000020">
    <property type="protein sequence ID" value="MEC0242860.1"/>
    <property type="molecule type" value="Genomic_DNA"/>
</dbReference>
<evidence type="ECO:0000256" key="1">
    <source>
        <dbReference type="ARBA" id="ARBA00023015"/>
    </source>
</evidence>
<reference evidence="5 6" key="1">
    <citation type="submission" date="2023-03" db="EMBL/GenBank/DDBJ databases">
        <title>Bacillus Genome Sequencing.</title>
        <authorList>
            <person name="Dunlap C."/>
        </authorList>
    </citation>
    <scope>NUCLEOTIDE SEQUENCE [LARGE SCALE GENOMIC DNA]</scope>
    <source>
        <strain evidence="5 6">BD-525</strain>
    </source>
</reference>
<dbReference type="Proteomes" id="UP001344632">
    <property type="component" value="Unassembled WGS sequence"/>
</dbReference>
<name>A0ABU6GVX2_9BACL</name>
<evidence type="ECO:0000313" key="6">
    <source>
        <dbReference type="Proteomes" id="UP001344632"/>
    </source>
</evidence>
<dbReference type="Pfam" id="PF06249">
    <property type="entry name" value="EutQ"/>
    <property type="match status" value="1"/>
</dbReference>
<proteinExistence type="predicted"/>
<comment type="caution">
    <text evidence="5">The sequence shown here is derived from an EMBL/GenBank/DDBJ whole genome shotgun (WGS) entry which is preliminary data.</text>
</comment>
<dbReference type="InterPro" id="IPR009057">
    <property type="entry name" value="Homeodomain-like_sf"/>
</dbReference>
<dbReference type="InterPro" id="IPR010424">
    <property type="entry name" value="EutQ"/>
</dbReference>
<dbReference type="InterPro" id="IPR020449">
    <property type="entry name" value="Tscrpt_reg_AraC-type_HTH"/>
</dbReference>
<dbReference type="PANTHER" id="PTHR43280">
    <property type="entry name" value="ARAC-FAMILY TRANSCRIPTIONAL REGULATOR"/>
    <property type="match status" value="1"/>
</dbReference>
<keyword evidence="1" id="KW-0805">Transcription regulation</keyword>
<dbReference type="RefSeq" id="WP_326090621.1">
    <property type="nucleotide sequence ID" value="NZ_JARLKZ010000020.1"/>
</dbReference>